<protein>
    <submittedName>
        <fullName evidence="3">Uncharacterized membrane protein YbhN (UPF0104 family)</fullName>
    </submittedName>
</protein>
<evidence type="ECO:0000313" key="8">
    <source>
        <dbReference type="Proteomes" id="UP000576087"/>
    </source>
</evidence>
<keyword evidence="2" id="KW-0472">Membrane</keyword>
<feature type="transmembrane region" description="Helical" evidence="2">
    <location>
        <begin position="7"/>
        <end position="26"/>
    </location>
</feature>
<organism evidence="3 6">
    <name type="scientific">Aliirhizobium cellulosilyticum</name>
    <dbReference type="NCBI Taxonomy" id="393664"/>
    <lineage>
        <taxon>Bacteria</taxon>
        <taxon>Pseudomonadati</taxon>
        <taxon>Pseudomonadota</taxon>
        <taxon>Alphaproteobacteria</taxon>
        <taxon>Hyphomicrobiales</taxon>
        <taxon>Rhizobiaceae</taxon>
        <taxon>Aliirhizobium</taxon>
    </lineage>
</organism>
<evidence type="ECO:0000313" key="6">
    <source>
        <dbReference type="Proteomes" id="UP000520770"/>
    </source>
</evidence>
<sequence length="80" mass="8733">MAETVTTTALILYLLIAKIFFVITLIEGALRNLPWTAARFSGLLLTTAWPFLIIAVAIASRRSSKKTAQDPDPRNTASCP</sequence>
<keyword evidence="2" id="KW-0812">Transmembrane</keyword>
<feature type="transmembrane region" description="Helical" evidence="2">
    <location>
        <begin position="38"/>
        <end position="59"/>
    </location>
</feature>
<dbReference type="Proteomes" id="UP000520770">
    <property type="component" value="Unassembled WGS sequence"/>
</dbReference>
<dbReference type="Proteomes" id="UP000524535">
    <property type="component" value="Unassembled WGS sequence"/>
</dbReference>
<accession>A0A7W6S707</accession>
<keyword evidence="2" id="KW-1133">Transmembrane helix</keyword>
<name>A0A7W6S707_9HYPH</name>
<comment type="caution">
    <text evidence="3">The sequence shown here is derived from an EMBL/GenBank/DDBJ whole genome shotgun (WGS) entry which is preliminary data.</text>
</comment>
<reference evidence="6 7" key="1">
    <citation type="submission" date="2020-08" db="EMBL/GenBank/DDBJ databases">
        <title>Genomic Encyclopedia of Type Strains, Phase IV (KMG-V): Genome sequencing to study the core and pangenomes of soil and plant-associated prokaryotes.</title>
        <authorList>
            <person name="Whitman W."/>
        </authorList>
    </citation>
    <scope>NUCLEOTIDE SEQUENCE [LARGE SCALE GENOMIC DNA]</scope>
    <source>
        <strain evidence="4 7">SEMIA 444</strain>
        <strain evidence="3 6">SEMIA 448</strain>
        <strain evidence="5 8">SEMIA 452</strain>
    </source>
</reference>
<dbReference type="Proteomes" id="UP000576087">
    <property type="component" value="Unassembled WGS sequence"/>
</dbReference>
<evidence type="ECO:0000256" key="2">
    <source>
        <dbReference type="SAM" id="Phobius"/>
    </source>
</evidence>
<dbReference type="AlphaFoldDB" id="A0A7W6S707"/>
<evidence type="ECO:0000313" key="4">
    <source>
        <dbReference type="EMBL" id="MBB4411520.1"/>
    </source>
</evidence>
<dbReference type="EMBL" id="JACIGW010000002">
    <property type="protein sequence ID" value="MBB4348284.1"/>
    <property type="molecule type" value="Genomic_DNA"/>
</dbReference>
<dbReference type="RefSeq" id="WP_183822778.1">
    <property type="nucleotide sequence ID" value="NZ_JACIGW010000002.1"/>
</dbReference>
<evidence type="ECO:0000313" key="7">
    <source>
        <dbReference type="Proteomes" id="UP000524535"/>
    </source>
</evidence>
<evidence type="ECO:0000256" key="1">
    <source>
        <dbReference type="SAM" id="MobiDB-lite"/>
    </source>
</evidence>
<feature type="region of interest" description="Disordered" evidence="1">
    <location>
        <begin position="61"/>
        <end position="80"/>
    </location>
</feature>
<dbReference type="EMBL" id="JACIGY010000002">
    <property type="protein sequence ID" value="MBB4411520.1"/>
    <property type="molecule type" value="Genomic_DNA"/>
</dbReference>
<gene>
    <name evidence="4" type="ORF">GGE31_002025</name>
    <name evidence="3" type="ORF">GGE33_002026</name>
    <name evidence="5" type="ORF">GGE35_002026</name>
</gene>
<evidence type="ECO:0000313" key="5">
    <source>
        <dbReference type="EMBL" id="MBB4446210.1"/>
    </source>
</evidence>
<proteinExistence type="predicted"/>
<keyword evidence="7" id="KW-1185">Reference proteome</keyword>
<evidence type="ECO:0000313" key="3">
    <source>
        <dbReference type="EMBL" id="MBB4348284.1"/>
    </source>
</evidence>
<dbReference type="EMBL" id="JACIHM010000002">
    <property type="protein sequence ID" value="MBB4446210.1"/>
    <property type="molecule type" value="Genomic_DNA"/>
</dbReference>